<feature type="transmembrane region" description="Helical" evidence="1">
    <location>
        <begin position="12"/>
        <end position="31"/>
    </location>
</feature>
<evidence type="ECO:0000313" key="3">
    <source>
        <dbReference type="Proteomes" id="UP001321760"/>
    </source>
</evidence>
<keyword evidence="1" id="KW-0812">Transmembrane</keyword>
<proteinExistence type="predicted"/>
<dbReference type="EMBL" id="MU865938">
    <property type="protein sequence ID" value="KAK4449269.1"/>
    <property type="molecule type" value="Genomic_DNA"/>
</dbReference>
<reference evidence="2" key="2">
    <citation type="submission" date="2023-05" db="EMBL/GenBank/DDBJ databases">
        <authorList>
            <consortium name="Lawrence Berkeley National Laboratory"/>
            <person name="Steindorff A."/>
            <person name="Hensen N."/>
            <person name="Bonometti L."/>
            <person name="Westerberg I."/>
            <person name="Brannstrom I.O."/>
            <person name="Guillou S."/>
            <person name="Cros-Aarteil S."/>
            <person name="Calhoun S."/>
            <person name="Haridas S."/>
            <person name="Kuo A."/>
            <person name="Mondo S."/>
            <person name="Pangilinan J."/>
            <person name="Riley R."/>
            <person name="Labutti K."/>
            <person name="Andreopoulos B."/>
            <person name="Lipzen A."/>
            <person name="Chen C."/>
            <person name="Yanf M."/>
            <person name="Daum C."/>
            <person name="Ng V."/>
            <person name="Clum A."/>
            <person name="Ohm R."/>
            <person name="Martin F."/>
            <person name="Silar P."/>
            <person name="Natvig D."/>
            <person name="Lalanne C."/>
            <person name="Gautier V."/>
            <person name="Ament-Velasquez S.L."/>
            <person name="Kruys A."/>
            <person name="Hutchinson M.I."/>
            <person name="Powell A.J."/>
            <person name="Barry K."/>
            <person name="Miller A.N."/>
            <person name="Grigoriev I.V."/>
            <person name="Debuchy R."/>
            <person name="Gladieux P."/>
            <person name="Thoren M.H."/>
            <person name="Johannesson H."/>
        </authorList>
    </citation>
    <scope>NUCLEOTIDE SEQUENCE</scope>
    <source>
        <strain evidence="2">PSN243</strain>
    </source>
</reference>
<keyword evidence="1" id="KW-0472">Membrane</keyword>
<gene>
    <name evidence="2" type="ORF">QBC34DRAFT_405471</name>
</gene>
<feature type="transmembrane region" description="Helical" evidence="1">
    <location>
        <begin position="43"/>
        <end position="62"/>
    </location>
</feature>
<protein>
    <recommendedName>
        <fullName evidence="4">Secreted protein</fullName>
    </recommendedName>
</protein>
<dbReference type="Proteomes" id="UP001321760">
    <property type="component" value="Unassembled WGS sequence"/>
</dbReference>
<dbReference type="AlphaFoldDB" id="A0AAV9GKD2"/>
<accession>A0AAV9GKD2</accession>
<evidence type="ECO:0000256" key="1">
    <source>
        <dbReference type="SAM" id="Phobius"/>
    </source>
</evidence>
<keyword evidence="3" id="KW-1185">Reference proteome</keyword>
<comment type="caution">
    <text evidence="2">The sequence shown here is derived from an EMBL/GenBank/DDBJ whole genome shotgun (WGS) entry which is preliminary data.</text>
</comment>
<evidence type="ECO:0008006" key="4">
    <source>
        <dbReference type="Google" id="ProtNLM"/>
    </source>
</evidence>
<keyword evidence="1" id="KW-1133">Transmembrane helix</keyword>
<reference evidence="2" key="1">
    <citation type="journal article" date="2023" name="Mol. Phylogenet. Evol.">
        <title>Genome-scale phylogeny and comparative genomics of the fungal order Sordariales.</title>
        <authorList>
            <person name="Hensen N."/>
            <person name="Bonometti L."/>
            <person name="Westerberg I."/>
            <person name="Brannstrom I.O."/>
            <person name="Guillou S."/>
            <person name="Cros-Aarteil S."/>
            <person name="Calhoun S."/>
            <person name="Haridas S."/>
            <person name="Kuo A."/>
            <person name="Mondo S."/>
            <person name="Pangilinan J."/>
            <person name="Riley R."/>
            <person name="LaButti K."/>
            <person name="Andreopoulos B."/>
            <person name="Lipzen A."/>
            <person name="Chen C."/>
            <person name="Yan M."/>
            <person name="Daum C."/>
            <person name="Ng V."/>
            <person name="Clum A."/>
            <person name="Steindorff A."/>
            <person name="Ohm R.A."/>
            <person name="Martin F."/>
            <person name="Silar P."/>
            <person name="Natvig D.O."/>
            <person name="Lalanne C."/>
            <person name="Gautier V."/>
            <person name="Ament-Velasquez S.L."/>
            <person name="Kruys A."/>
            <person name="Hutchinson M.I."/>
            <person name="Powell A.J."/>
            <person name="Barry K."/>
            <person name="Miller A.N."/>
            <person name="Grigoriev I.V."/>
            <person name="Debuchy R."/>
            <person name="Gladieux P."/>
            <person name="Hiltunen Thoren M."/>
            <person name="Johannesson H."/>
        </authorList>
    </citation>
    <scope>NUCLEOTIDE SEQUENCE</scope>
    <source>
        <strain evidence="2">PSN243</strain>
    </source>
</reference>
<evidence type="ECO:0000313" key="2">
    <source>
        <dbReference type="EMBL" id="KAK4449269.1"/>
    </source>
</evidence>
<sequence>MGCIVLRISLVWFVCWAVCWRMCAWVVFHMFEYCVSCLFRDTTIVETSSGVVFVLIASRYHLKNERIFYFPF</sequence>
<organism evidence="2 3">
    <name type="scientific">Podospora aff. communis PSN243</name>
    <dbReference type="NCBI Taxonomy" id="3040156"/>
    <lineage>
        <taxon>Eukaryota</taxon>
        <taxon>Fungi</taxon>
        <taxon>Dikarya</taxon>
        <taxon>Ascomycota</taxon>
        <taxon>Pezizomycotina</taxon>
        <taxon>Sordariomycetes</taxon>
        <taxon>Sordariomycetidae</taxon>
        <taxon>Sordariales</taxon>
        <taxon>Podosporaceae</taxon>
        <taxon>Podospora</taxon>
    </lineage>
</organism>
<name>A0AAV9GKD2_9PEZI</name>